<dbReference type="Gene3D" id="2.40.30.170">
    <property type="match status" value="1"/>
</dbReference>
<keyword evidence="2" id="KW-0813">Transport</keyword>
<dbReference type="InterPro" id="IPR051909">
    <property type="entry name" value="MFP_Cation_Efflux"/>
</dbReference>
<dbReference type="SUPFAM" id="SSF111369">
    <property type="entry name" value="HlyD-like secretion proteins"/>
    <property type="match status" value="1"/>
</dbReference>
<dbReference type="GO" id="GO:0015679">
    <property type="term" value="P:plasma membrane copper ion transport"/>
    <property type="evidence" value="ECO:0007669"/>
    <property type="project" value="TreeGrafter"/>
</dbReference>
<proteinExistence type="inferred from homology"/>
<feature type="domain" description="CusB-like beta-barrel" evidence="5">
    <location>
        <begin position="266"/>
        <end position="342"/>
    </location>
</feature>
<feature type="compositionally biased region" description="Basic and acidic residues" evidence="3">
    <location>
        <begin position="61"/>
        <end position="78"/>
    </location>
</feature>
<dbReference type="GO" id="GO:0046914">
    <property type="term" value="F:transition metal ion binding"/>
    <property type="evidence" value="ECO:0007669"/>
    <property type="project" value="TreeGrafter"/>
</dbReference>
<dbReference type="Pfam" id="PF25893">
    <property type="entry name" value="HH_CzcB"/>
    <property type="match status" value="1"/>
</dbReference>
<feature type="domain" description="CzcB-like alpha-helical hairpin" evidence="4">
    <location>
        <begin position="156"/>
        <end position="211"/>
    </location>
</feature>
<dbReference type="InterPro" id="IPR058792">
    <property type="entry name" value="Beta-barrel_RND_2"/>
</dbReference>
<feature type="domain" description="CzcB-like barrel-sandwich hybrid" evidence="6">
    <location>
        <begin position="117"/>
        <end position="263"/>
    </location>
</feature>
<dbReference type="Gene3D" id="2.40.50.100">
    <property type="match status" value="1"/>
</dbReference>
<evidence type="ECO:0000313" key="9">
    <source>
        <dbReference type="Proteomes" id="UP000279594"/>
    </source>
</evidence>
<dbReference type="FunFam" id="2.40.30.170:FF:000010">
    <property type="entry name" value="Efflux RND transporter periplasmic adaptor subunit"/>
    <property type="match status" value="1"/>
</dbReference>
<evidence type="ECO:0000259" key="7">
    <source>
        <dbReference type="Pfam" id="PF25975"/>
    </source>
</evidence>
<evidence type="ECO:0000259" key="4">
    <source>
        <dbReference type="Pfam" id="PF25893"/>
    </source>
</evidence>
<dbReference type="GO" id="GO:0030288">
    <property type="term" value="C:outer membrane-bounded periplasmic space"/>
    <property type="evidence" value="ECO:0007669"/>
    <property type="project" value="TreeGrafter"/>
</dbReference>
<dbReference type="GO" id="GO:0060003">
    <property type="term" value="P:copper ion export"/>
    <property type="evidence" value="ECO:0007669"/>
    <property type="project" value="TreeGrafter"/>
</dbReference>
<dbReference type="NCBIfam" id="TIGR01730">
    <property type="entry name" value="RND_mfp"/>
    <property type="match status" value="1"/>
</dbReference>
<evidence type="ECO:0000259" key="5">
    <source>
        <dbReference type="Pfam" id="PF25954"/>
    </source>
</evidence>
<evidence type="ECO:0000259" key="6">
    <source>
        <dbReference type="Pfam" id="PF25973"/>
    </source>
</evidence>
<dbReference type="InterPro" id="IPR058647">
    <property type="entry name" value="BSH_CzcB-like"/>
</dbReference>
<name>A0A3G2EIU6_9BURK</name>
<dbReference type="Pfam" id="PF25973">
    <property type="entry name" value="BSH_CzcB"/>
    <property type="match status" value="1"/>
</dbReference>
<accession>A0A3G2EIU6</accession>
<gene>
    <name evidence="8" type="ORF">D9M09_12655</name>
</gene>
<sequence length="421" mass="44391">MSPEIHSNSKHSDGKISMTSLQWRCACALLLVAALAGCGKGQSSTPTAAKQEQPAGQRADSASEKGKSAESAEHEKGKLQLSAEEIQAADISIAPLQEKEVSEQIEVTASIGANQDRFAHVAPRVAGRLVKVIGNLGDNVRSGQTLALIDSIEVGEAQSAFIQAVSEHALAKAGAERADKLFADQIIPQKDYLRAKGDFEKSKAVLRAAEDRRQTLGVAGHQASTSGTSVFAVSAPFAGTVVEKKAVLGELAQPDKVLYAIADLSSVWIDVNLYEKDIARVKTGAAALITLTAYPGESFTGKVSYISSLMDKETRTIKARVEVPNPDGKLKLDMFATAAIMAGGGSKKLLLPEQAVVLIQGQPTAFVREDDGFEARAVDLGEKLRGNVVLKSGIKPGEKVVTSGAYALKAKMLKSQIGDAD</sequence>
<dbReference type="Pfam" id="PF25954">
    <property type="entry name" value="Beta-barrel_RND_2"/>
    <property type="match status" value="1"/>
</dbReference>
<dbReference type="GO" id="GO:0022857">
    <property type="term" value="F:transmembrane transporter activity"/>
    <property type="evidence" value="ECO:0007669"/>
    <property type="project" value="InterPro"/>
</dbReference>
<dbReference type="PANTHER" id="PTHR30097">
    <property type="entry name" value="CATION EFFLUX SYSTEM PROTEIN CUSB"/>
    <property type="match status" value="1"/>
</dbReference>
<evidence type="ECO:0000256" key="2">
    <source>
        <dbReference type="ARBA" id="ARBA00022448"/>
    </source>
</evidence>
<reference evidence="8 9" key="1">
    <citation type="submission" date="2018-10" db="EMBL/GenBank/DDBJ databases">
        <title>Effects of UV and annual dynamics of microbial communities in freshwater RAS systems.</title>
        <authorList>
            <person name="Bekkelund A.K."/>
            <person name="Hansen B.R."/>
            <person name="Stokken H."/>
            <person name="Eriksen B.F."/>
            <person name="Kashulin N.A."/>
        </authorList>
    </citation>
    <scope>NUCLEOTIDE SEQUENCE [LARGE SCALE GENOMIC DNA]</scope>
    <source>
        <strain evidence="8 9">BHSEK</strain>
    </source>
</reference>
<dbReference type="InterPro" id="IPR058648">
    <property type="entry name" value="HH_CzcB-like"/>
</dbReference>
<feature type="domain" description="CzcB-like C-terminal circularly permuted SH3-like" evidence="7">
    <location>
        <begin position="351"/>
        <end position="409"/>
    </location>
</feature>
<keyword evidence="9" id="KW-1185">Reference proteome</keyword>
<dbReference type="InterPro" id="IPR006143">
    <property type="entry name" value="RND_pump_MFP"/>
</dbReference>
<dbReference type="Proteomes" id="UP000279594">
    <property type="component" value="Chromosome"/>
</dbReference>
<feature type="region of interest" description="Disordered" evidence="3">
    <location>
        <begin position="40"/>
        <end position="79"/>
    </location>
</feature>
<evidence type="ECO:0000256" key="3">
    <source>
        <dbReference type="SAM" id="MobiDB-lite"/>
    </source>
</evidence>
<dbReference type="Gene3D" id="2.40.420.20">
    <property type="match status" value="1"/>
</dbReference>
<evidence type="ECO:0000313" key="8">
    <source>
        <dbReference type="EMBL" id="AYM79556.1"/>
    </source>
</evidence>
<dbReference type="EMBL" id="CP033019">
    <property type="protein sequence ID" value="AYM79556.1"/>
    <property type="molecule type" value="Genomic_DNA"/>
</dbReference>
<organism evidence="8 9">
    <name type="scientific">Janthinobacterium agaricidamnosum</name>
    <dbReference type="NCBI Taxonomy" id="55508"/>
    <lineage>
        <taxon>Bacteria</taxon>
        <taxon>Pseudomonadati</taxon>
        <taxon>Pseudomonadota</taxon>
        <taxon>Betaproteobacteria</taxon>
        <taxon>Burkholderiales</taxon>
        <taxon>Oxalobacteraceae</taxon>
        <taxon>Janthinobacterium</taxon>
    </lineage>
</organism>
<dbReference type="GO" id="GO:0016020">
    <property type="term" value="C:membrane"/>
    <property type="evidence" value="ECO:0007669"/>
    <property type="project" value="InterPro"/>
</dbReference>
<comment type="similarity">
    <text evidence="1">Belongs to the membrane fusion protein (MFP) (TC 8.A.1) family.</text>
</comment>
<dbReference type="PANTHER" id="PTHR30097:SF15">
    <property type="entry name" value="CATION EFFLUX SYSTEM PROTEIN CUSB"/>
    <property type="match status" value="1"/>
</dbReference>
<dbReference type="AlphaFoldDB" id="A0A3G2EIU6"/>
<dbReference type="InterPro" id="IPR058649">
    <property type="entry name" value="CzcB_C"/>
</dbReference>
<protein>
    <submittedName>
        <fullName evidence="8">Efflux RND transporter periplasmic adaptor subunit</fullName>
    </submittedName>
</protein>
<dbReference type="Pfam" id="PF25975">
    <property type="entry name" value="CzcB_C"/>
    <property type="match status" value="1"/>
</dbReference>
<evidence type="ECO:0000256" key="1">
    <source>
        <dbReference type="ARBA" id="ARBA00009477"/>
    </source>
</evidence>